<comment type="caution">
    <text evidence="1">The sequence shown here is derived from an EMBL/GenBank/DDBJ whole genome shotgun (WGS) entry which is preliminary data.</text>
</comment>
<dbReference type="InterPro" id="IPR008914">
    <property type="entry name" value="PEBP"/>
</dbReference>
<dbReference type="CDD" id="cd00865">
    <property type="entry name" value="PEBP_bact_arch"/>
    <property type="match status" value="1"/>
</dbReference>
<evidence type="ECO:0000313" key="1">
    <source>
        <dbReference type="EMBL" id="RYC31126.1"/>
    </source>
</evidence>
<protein>
    <submittedName>
        <fullName evidence="1">YbhB/YbcL family Raf kinase inhibitor-like protein</fullName>
    </submittedName>
</protein>
<dbReference type="PANTHER" id="PTHR30289:SF1">
    <property type="entry name" value="PEBP (PHOSPHATIDYLETHANOLAMINE-BINDING PROTEIN) FAMILY PROTEIN"/>
    <property type="match status" value="1"/>
</dbReference>
<dbReference type="OrthoDB" id="9797506at2"/>
<dbReference type="InterPro" id="IPR005247">
    <property type="entry name" value="YbhB_YbcL/LppC-like"/>
</dbReference>
<dbReference type="InterPro" id="IPR036610">
    <property type="entry name" value="PEBP-like_sf"/>
</dbReference>
<dbReference type="AlphaFoldDB" id="A0A4Q2U870"/>
<proteinExistence type="predicted"/>
<reference evidence="1 2" key="2">
    <citation type="submission" date="2019-02" db="EMBL/GenBank/DDBJ databases">
        <title>'Lichenibacterium ramalinii' gen. nov. sp. nov., 'Lichenibacterium minor' gen. nov. sp. nov.</title>
        <authorList>
            <person name="Pankratov T."/>
        </authorList>
    </citation>
    <scope>NUCLEOTIDE SEQUENCE [LARGE SCALE GENOMIC DNA]</scope>
    <source>
        <strain evidence="1 2">RmlP026</strain>
    </source>
</reference>
<keyword evidence="2" id="KW-1185">Reference proteome</keyword>
<dbReference type="EMBL" id="QYBB01000017">
    <property type="protein sequence ID" value="RYC31126.1"/>
    <property type="molecule type" value="Genomic_DNA"/>
</dbReference>
<dbReference type="RefSeq" id="WP_129227805.1">
    <property type="nucleotide sequence ID" value="NZ_QYBB01000017.1"/>
</dbReference>
<dbReference type="Proteomes" id="UP000290759">
    <property type="component" value="Unassembled WGS sequence"/>
</dbReference>
<accession>A0A4Q2U870</accession>
<organism evidence="1 2">
    <name type="scientific">Lichenibacterium minor</name>
    <dbReference type="NCBI Taxonomy" id="2316528"/>
    <lineage>
        <taxon>Bacteria</taxon>
        <taxon>Pseudomonadati</taxon>
        <taxon>Pseudomonadota</taxon>
        <taxon>Alphaproteobacteria</taxon>
        <taxon>Hyphomicrobiales</taxon>
        <taxon>Lichenihabitantaceae</taxon>
        <taxon>Lichenibacterium</taxon>
    </lineage>
</organism>
<dbReference type="NCBIfam" id="TIGR00481">
    <property type="entry name" value="YbhB/YbcL family Raf kinase inhibitor-like protein"/>
    <property type="match status" value="1"/>
</dbReference>
<sequence length="190" mass="19540">MLEHMPKIVGEALRGVGPGLDKLMINADFQGAPGGIAVSSPAFADGAPIPADHTEDGRKVSPPLAWRGVPPAAAEVVVVIEDADSPTPAPLVHTILLGLPGRDGALAEGELKSAGAQGRAHHLGKNSFLKAEYLPPDPPTGHGPHRYAVQVFALDAALSLDAEPGRGALVEAMQGHVMAKGLLIGTYERA</sequence>
<name>A0A4Q2U870_9HYPH</name>
<reference evidence="1 2" key="1">
    <citation type="submission" date="2018-12" db="EMBL/GenBank/DDBJ databases">
        <authorList>
            <person name="Grouzdev D.S."/>
            <person name="Krutkina M.S."/>
        </authorList>
    </citation>
    <scope>NUCLEOTIDE SEQUENCE [LARGE SCALE GENOMIC DNA]</scope>
    <source>
        <strain evidence="1 2">RmlP026</strain>
    </source>
</reference>
<dbReference type="SUPFAM" id="SSF49777">
    <property type="entry name" value="PEBP-like"/>
    <property type="match status" value="1"/>
</dbReference>
<dbReference type="PANTHER" id="PTHR30289">
    <property type="entry name" value="UNCHARACTERIZED PROTEIN YBCL-RELATED"/>
    <property type="match status" value="1"/>
</dbReference>
<evidence type="ECO:0000313" key="2">
    <source>
        <dbReference type="Proteomes" id="UP000290759"/>
    </source>
</evidence>
<dbReference type="Gene3D" id="3.90.280.10">
    <property type="entry name" value="PEBP-like"/>
    <property type="match status" value="1"/>
</dbReference>
<dbReference type="Pfam" id="PF01161">
    <property type="entry name" value="PBP"/>
    <property type="match status" value="1"/>
</dbReference>
<gene>
    <name evidence="1" type="ORF">D3273_15575</name>
</gene>